<evidence type="ECO:0000256" key="2">
    <source>
        <dbReference type="ARBA" id="ARBA00006171"/>
    </source>
</evidence>
<dbReference type="NCBIfam" id="TIGR01509">
    <property type="entry name" value="HAD-SF-IA-v3"/>
    <property type="match status" value="1"/>
</dbReference>
<dbReference type="EMBL" id="CP066681">
    <property type="protein sequence ID" value="QQG37265.1"/>
    <property type="molecule type" value="Genomic_DNA"/>
</dbReference>
<reference evidence="5 6" key="1">
    <citation type="submission" date="2020-07" db="EMBL/GenBank/DDBJ databases">
        <title>Huge and variable diversity of episymbiotic CPR bacteria and DPANN archaea in groundwater ecosystems.</title>
        <authorList>
            <person name="He C.Y."/>
            <person name="Keren R."/>
            <person name="Whittaker M."/>
            <person name="Farag I.F."/>
            <person name="Doudna J."/>
            <person name="Cate J.H.D."/>
            <person name="Banfield J.F."/>
        </authorList>
    </citation>
    <scope>NUCLEOTIDE SEQUENCE [LARGE SCALE GENOMIC DNA]</scope>
    <source>
        <strain evidence="5">NC_groundwater_70_Ag_B-0.1um_54_66</strain>
    </source>
</reference>
<comment type="similarity">
    <text evidence="2">Belongs to the HAD-like hydrolase superfamily. CbbY/CbbZ/Gph/YieH family.</text>
</comment>
<dbReference type="Pfam" id="PF13419">
    <property type="entry name" value="HAD_2"/>
    <property type="match status" value="1"/>
</dbReference>
<gene>
    <name evidence="5" type="ORF">HYS17_05755</name>
</gene>
<sequence length="240" mass="25707">MKYVLFDNDGILVNSEETAVLHDPAFLAQFGLHFTVPEYAALISGKTRAALVAALNDASQKQCGRDLPPNINDLLTANYVHQGLHHLKQVENVAEIITLLDNAGIPKAVASNGEYDSMCRKLRNVGLHDVFAPHLYNKDHVGGKPKPAPDVFLYALQQLGGKNPADCIVLDDSPTGTQAGRAAGMFVIGYSGGQHRLPGYDSALRANGADIVVDTMEKAKQLIASMIAPPRPKALPGHTP</sequence>
<name>A0A7T5R491_9BACT</name>
<dbReference type="InterPro" id="IPR023198">
    <property type="entry name" value="PGP-like_dom2"/>
</dbReference>
<dbReference type="PANTHER" id="PTHR46193:SF10">
    <property type="entry name" value="6-PHOSPHOGLUCONATE PHOSPHATASE"/>
    <property type="match status" value="1"/>
</dbReference>
<comment type="cofactor">
    <cofactor evidence="1">
        <name>Mg(2+)</name>
        <dbReference type="ChEBI" id="CHEBI:18420"/>
    </cofactor>
</comment>
<dbReference type="GO" id="GO:0003824">
    <property type="term" value="F:catalytic activity"/>
    <property type="evidence" value="ECO:0007669"/>
    <property type="project" value="UniProtKB-ARBA"/>
</dbReference>
<evidence type="ECO:0000256" key="3">
    <source>
        <dbReference type="ARBA" id="ARBA00022723"/>
    </source>
</evidence>
<dbReference type="GO" id="GO:0046872">
    <property type="term" value="F:metal ion binding"/>
    <property type="evidence" value="ECO:0007669"/>
    <property type="project" value="UniProtKB-KW"/>
</dbReference>
<dbReference type="InterPro" id="IPR041492">
    <property type="entry name" value="HAD_2"/>
</dbReference>
<keyword evidence="4" id="KW-0460">Magnesium</keyword>
<accession>A0A7T5R491</accession>
<dbReference type="InterPro" id="IPR036412">
    <property type="entry name" value="HAD-like_sf"/>
</dbReference>
<evidence type="ECO:0000313" key="5">
    <source>
        <dbReference type="EMBL" id="QQG37265.1"/>
    </source>
</evidence>
<protein>
    <submittedName>
        <fullName evidence="5">HAD family phosphatase</fullName>
    </submittedName>
</protein>
<dbReference type="Gene3D" id="3.40.50.1000">
    <property type="entry name" value="HAD superfamily/HAD-like"/>
    <property type="match status" value="1"/>
</dbReference>
<dbReference type="PANTHER" id="PTHR46193">
    <property type="entry name" value="6-PHOSPHOGLUCONATE PHOSPHATASE"/>
    <property type="match status" value="1"/>
</dbReference>
<keyword evidence="3" id="KW-0479">Metal-binding</keyword>
<evidence type="ECO:0000256" key="4">
    <source>
        <dbReference type="ARBA" id="ARBA00022842"/>
    </source>
</evidence>
<dbReference type="InterPro" id="IPR023214">
    <property type="entry name" value="HAD_sf"/>
</dbReference>
<dbReference type="AlphaFoldDB" id="A0A7T5R491"/>
<proteinExistence type="inferred from homology"/>
<dbReference type="SUPFAM" id="SSF56784">
    <property type="entry name" value="HAD-like"/>
    <property type="match status" value="1"/>
</dbReference>
<dbReference type="SFLD" id="SFLDS00003">
    <property type="entry name" value="Haloacid_Dehalogenase"/>
    <property type="match status" value="1"/>
</dbReference>
<dbReference type="SFLD" id="SFLDG01129">
    <property type="entry name" value="C1.5:_HAD__Beta-PGM__Phosphata"/>
    <property type="match status" value="1"/>
</dbReference>
<evidence type="ECO:0000256" key="1">
    <source>
        <dbReference type="ARBA" id="ARBA00001946"/>
    </source>
</evidence>
<dbReference type="InterPro" id="IPR006439">
    <property type="entry name" value="HAD-SF_hydro_IA"/>
</dbReference>
<dbReference type="InterPro" id="IPR051600">
    <property type="entry name" value="Beta-PGM-like"/>
</dbReference>
<evidence type="ECO:0000313" key="6">
    <source>
        <dbReference type="Proteomes" id="UP000595362"/>
    </source>
</evidence>
<dbReference type="Proteomes" id="UP000595362">
    <property type="component" value="Chromosome"/>
</dbReference>
<dbReference type="Gene3D" id="1.10.150.240">
    <property type="entry name" value="Putative phosphatase, domain 2"/>
    <property type="match status" value="1"/>
</dbReference>
<organism evidence="5 6">
    <name type="scientific">Micavibrio aeruginosavorus</name>
    <dbReference type="NCBI Taxonomy" id="349221"/>
    <lineage>
        <taxon>Bacteria</taxon>
        <taxon>Pseudomonadati</taxon>
        <taxon>Bdellovibrionota</taxon>
        <taxon>Bdellovibrionia</taxon>
        <taxon>Bdellovibrionales</taxon>
        <taxon>Pseudobdellovibrionaceae</taxon>
        <taxon>Micavibrio</taxon>
    </lineage>
</organism>